<organism evidence="2 3">
    <name type="scientific">Emergencia timonensis</name>
    <dbReference type="NCBI Taxonomy" id="1776384"/>
    <lineage>
        <taxon>Bacteria</taxon>
        <taxon>Bacillati</taxon>
        <taxon>Bacillota</taxon>
        <taxon>Clostridia</taxon>
        <taxon>Peptostreptococcales</taxon>
        <taxon>Anaerovoracaceae</taxon>
        <taxon>Emergencia</taxon>
    </lineage>
</organism>
<reference evidence="2 3" key="1">
    <citation type="submission" date="2018-08" db="EMBL/GenBank/DDBJ databases">
        <title>A genome reference for cultivated species of the human gut microbiota.</title>
        <authorList>
            <person name="Zou Y."/>
            <person name="Xue W."/>
            <person name="Luo G."/>
        </authorList>
    </citation>
    <scope>NUCLEOTIDE SEQUENCE [LARGE SCALE GENOMIC DNA]</scope>
    <source>
        <strain evidence="2 3">AM07-24</strain>
    </source>
</reference>
<keyword evidence="1" id="KW-1133">Transmembrane helix</keyword>
<sequence length="68" mass="8017">MKKIMKSAVLKYILMYLAFILCMCVYSFYKYGSFTAVDYDSWLIASAVFIAAITINEYRKKKDDVYKK</sequence>
<comment type="caution">
    <text evidence="2">The sequence shown here is derived from an EMBL/GenBank/DDBJ whole genome shotgun (WGS) entry which is preliminary data.</text>
</comment>
<feature type="transmembrane region" description="Helical" evidence="1">
    <location>
        <begin position="41"/>
        <end position="58"/>
    </location>
</feature>
<keyword evidence="1" id="KW-0812">Transmembrane</keyword>
<proteinExistence type="predicted"/>
<dbReference type="STRING" id="1776384.GCA_900086585_03612"/>
<dbReference type="OrthoDB" id="9885828at2"/>
<dbReference type="EMBL" id="QRMS01000002">
    <property type="protein sequence ID" value="RHJ88049.1"/>
    <property type="molecule type" value="Genomic_DNA"/>
</dbReference>
<dbReference type="AlphaFoldDB" id="A0A415E391"/>
<evidence type="ECO:0000313" key="2">
    <source>
        <dbReference type="EMBL" id="RHJ88049.1"/>
    </source>
</evidence>
<dbReference type="Proteomes" id="UP000284841">
    <property type="component" value="Unassembled WGS sequence"/>
</dbReference>
<evidence type="ECO:0000256" key="1">
    <source>
        <dbReference type="SAM" id="Phobius"/>
    </source>
</evidence>
<gene>
    <name evidence="2" type="ORF">DW099_06425</name>
</gene>
<keyword evidence="1" id="KW-0472">Membrane</keyword>
<protein>
    <submittedName>
        <fullName evidence="2">Uncharacterized protein</fullName>
    </submittedName>
</protein>
<evidence type="ECO:0000313" key="3">
    <source>
        <dbReference type="Proteomes" id="UP000284841"/>
    </source>
</evidence>
<feature type="transmembrane region" description="Helical" evidence="1">
    <location>
        <begin position="12"/>
        <end position="29"/>
    </location>
</feature>
<accession>A0A415E391</accession>
<keyword evidence="3" id="KW-1185">Reference proteome</keyword>
<name>A0A415E391_9FIRM</name>
<dbReference type="RefSeq" id="WP_118334540.1">
    <property type="nucleotide sequence ID" value="NZ_AP025567.1"/>
</dbReference>